<protein>
    <submittedName>
        <fullName evidence="1">Uncharacterized protein</fullName>
    </submittedName>
</protein>
<gene>
    <name evidence="1" type="ORF">BJ138DRAFT_1072911</name>
</gene>
<sequence length="90" mass="10626">MFSRLHRRVYFTLLARFNRTIRNSTLFLPQSYQWYVTRGILQLTRRYIVASAVQVCASVTSLIHYTLVDFILKSRVLMGQIFTLFVFALS</sequence>
<organism evidence="1 2">
    <name type="scientific">Hygrophoropsis aurantiaca</name>
    <dbReference type="NCBI Taxonomy" id="72124"/>
    <lineage>
        <taxon>Eukaryota</taxon>
        <taxon>Fungi</taxon>
        <taxon>Dikarya</taxon>
        <taxon>Basidiomycota</taxon>
        <taxon>Agaricomycotina</taxon>
        <taxon>Agaricomycetes</taxon>
        <taxon>Agaricomycetidae</taxon>
        <taxon>Boletales</taxon>
        <taxon>Coniophorineae</taxon>
        <taxon>Hygrophoropsidaceae</taxon>
        <taxon>Hygrophoropsis</taxon>
    </lineage>
</organism>
<dbReference type="EMBL" id="MU268236">
    <property type="protein sequence ID" value="KAH7905242.1"/>
    <property type="molecule type" value="Genomic_DNA"/>
</dbReference>
<evidence type="ECO:0000313" key="1">
    <source>
        <dbReference type="EMBL" id="KAH7905242.1"/>
    </source>
</evidence>
<keyword evidence="2" id="KW-1185">Reference proteome</keyword>
<evidence type="ECO:0000313" key="2">
    <source>
        <dbReference type="Proteomes" id="UP000790377"/>
    </source>
</evidence>
<reference evidence="1" key="1">
    <citation type="journal article" date="2021" name="New Phytol.">
        <title>Evolutionary innovations through gain and loss of genes in the ectomycorrhizal Boletales.</title>
        <authorList>
            <person name="Wu G."/>
            <person name="Miyauchi S."/>
            <person name="Morin E."/>
            <person name="Kuo A."/>
            <person name="Drula E."/>
            <person name="Varga T."/>
            <person name="Kohler A."/>
            <person name="Feng B."/>
            <person name="Cao Y."/>
            <person name="Lipzen A."/>
            <person name="Daum C."/>
            <person name="Hundley H."/>
            <person name="Pangilinan J."/>
            <person name="Johnson J."/>
            <person name="Barry K."/>
            <person name="LaButti K."/>
            <person name="Ng V."/>
            <person name="Ahrendt S."/>
            <person name="Min B."/>
            <person name="Choi I.G."/>
            <person name="Park H."/>
            <person name="Plett J.M."/>
            <person name="Magnuson J."/>
            <person name="Spatafora J.W."/>
            <person name="Nagy L.G."/>
            <person name="Henrissat B."/>
            <person name="Grigoriev I.V."/>
            <person name="Yang Z.L."/>
            <person name="Xu J."/>
            <person name="Martin F.M."/>
        </authorList>
    </citation>
    <scope>NUCLEOTIDE SEQUENCE</scope>
    <source>
        <strain evidence="1">ATCC 28755</strain>
    </source>
</reference>
<accession>A0ACB7ZX05</accession>
<name>A0ACB7ZX05_9AGAM</name>
<comment type="caution">
    <text evidence="1">The sequence shown here is derived from an EMBL/GenBank/DDBJ whole genome shotgun (WGS) entry which is preliminary data.</text>
</comment>
<dbReference type="Proteomes" id="UP000790377">
    <property type="component" value="Unassembled WGS sequence"/>
</dbReference>
<proteinExistence type="predicted"/>